<dbReference type="Proteomes" id="UP000276133">
    <property type="component" value="Unassembled WGS sequence"/>
</dbReference>
<dbReference type="AlphaFoldDB" id="A0A3M7S6Z1"/>
<sequence>MVDCHDIYLNDKLKFYGQAPSLKLVKFKNNHKNKRFEKNFSCEIKSQVIMDLKQQISKYSLKIDRLSKHVFKFSLSSNLLHICLRSRGYLLTQILIILFINNIHLKNYEAI</sequence>
<accession>A0A3M7S6Z1</accession>
<protein>
    <submittedName>
        <fullName evidence="1">Uncharacterized protein</fullName>
    </submittedName>
</protein>
<organism evidence="1 2">
    <name type="scientific">Brachionus plicatilis</name>
    <name type="common">Marine rotifer</name>
    <name type="synonym">Brachionus muelleri</name>
    <dbReference type="NCBI Taxonomy" id="10195"/>
    <lineage>
        <taxon>Eukaryota</taxon>
        <taxon>Metazoa</taxon>
        <taxon>Spiralia</taxon>
        <taxon>Gnathifera</taxon>
        <taxon>Rotifera</taxon>
        <taxon>Eurotatoria</taxon>
        <taxon>Monogononta</taxon>
        <taxon>Pseudotrocha</taxon>
        <taxon>Ploima</taxon>
        <taxon>Brachionidae</taxon>
        <taxon>Brachionus</taxon>
    </lineage>
</organism>
<gene>
    <name evidence="1" type="ORF">BpHYR1_010606</name>
</gene>
<proteinExistence type="predicted"/>
<keyword evidence="2" id="KW-1185">Reference proteome</keyword>
<name>A0A3M7S6Z1_BRAPC</name>
<comment type="caution">
    <text evidence="1">The sequence shown here is derived from an EMBL/GenBank/DDBJ whole genome shotgun (WGS) entry which is preliminary data.</text>
</comment>
<reference evidence="1 2" key="1">
    <citation type="journal article" date="2018" name="Sci. Rep.">
        <title>Genomic signatures of local adaptation to the degree of environmental predictability in rotifers.</title>
        <authorList>
            <person name="Franch-Gras L."/>
            <person name="Hahn C."/>
            <person name="Garcia-Roger E.M."/>
            <person name="Carmona M.J."/>
            <person name="Serra M."/>
            <person name="Gomez A."/>
        </authorList>
    </citation>
    <scope>NUCLEOTIDE SEQUENCE [LARGE SCALE GENOMIC DNA]</scope>
    <source>
        <strain evidence="1">HYR1</strain>
    </source>
</reference>
<evidence type="ECO:0000313" key="1">
    <source>
        <dbReference type="EMBL" id="RNA31439.1"/>
    </source>
</evidence>
<dbReference type="EMBL" id="REGN01001941">
    <property type="protein sequence ID" value="RNA31439.1"/>
    <property type="molecule type" value="Genomic_DNA"/>
</dbReference>
<evidence type="ECO:0000313" key="2">
    <source>
        <dbReference type="Proteomes" id="UP000276133"/>
    </source>
</evidence>